<feature type="compositionally biased region" description="Low complexity" evidence="8">
    <location>
        <begin position="1100"/>
        <end position="1109"/>
    </location>
</feature>
<feature type="domain" description="NB-ARC" evidence="9">
    <location>
        <begin position="195"/>
        <end position="389"/>
    </location>
</feature>
<evidence type="ECO:0000256" key="8">
    <source>
        <dbReference type="SAM" id="MobiDB-lite"/>
    </source>
</evidence>
<evidence type="ECO:0000259" key="9">
    <source>
        <dbReference type="Pfam" id="PF00931"/>
    </source>
</evidence>
<keyword evidence="2" id="KW-0433">Leucine-rich repeat</keyword>
<dbReference type="GO" id="GO:0098542">
    <property type="term" value="P:defense response to other organism"/>
    <property type="evidence" value="ECO:0007669"/>
    <property type="project" value="TreeGrafter"/>
</dbReference>
<evidence type="ECO:0000256" key="7">
    <source>
        <dbReference type="SAM" id="Coils"/>
    </source>
</evidence>
<keyword evidence="5" id="KW-0611">Plant defense</keyword>
<dbReference type="InterPro" id="IPR032675">
    <property type="entry name" value="LRR_dom_sf"/>
</dbReference>
<proteinExistence type="inferred from homology"/>
<feature type="coiled-coil region" evidence="7">
    <location>
        <begin position="17"/>
        <end position="44"/>
    </location>
</feature>
<organism evidence="13 14">
    <name type="scientific">Paspalum vaginatum</name>
    <name type="common">seashore paspalum</name>
    <dbReference type="NCBI Taxonomy" id="158149"/>
    <lineage>
        <taxon>Eukaryota</taxon>
        <taxon>Viridiplantae</taxon>
        <taxon>Streptophyta</taxon>
        <taxon>Embryophyta</taxon>
        <taxon>Tracheophyta</taxon>
        <taxon>Spermatophyta</taxon>
        <taxon>Magnoliopsida</taxon>
        <taxon>Liliopsida</taxon>
        <taxon>Poales</taxon>
        <taxon>Poaceae</taxon>
        <taxon>PACMAD clade</taxon>
        <taxon>Panicoideae</taxon>
        <taxon>Andropogonodae</taxon>
        <taxon>Paspaleae</taxon>
        <taxon>Paspalinae</taxon>
        <taxon>Paspalum</taxon>
    </lineage>
</organism>
<dbReference type="PANTHER" id="PTHR23155">
    <property type="entry name" value="DISEASE RESISTANCE PROTEIN RP"/>
    <property type="match status" value="1"/>
</dbReference>
<accession>A0A9W7XA33</accession>
<evidence type="ECO:0000256" key="1">
    <source>
        <dbReference type="ARBA" id="ARBA00008894"/>
    </source>
</evidence>
<protein>
    <recommendedName>
        <fullName evidence="15">NB-ARC domain-containing protein</fullName>
    </recommendedName>
</protein>
<evidence type="ECO:0000259" key="12">
    <source>
        <dbReference type="Pfam" id="PF23598"/>
    </source>
</evidence>
<feature type="domain" description="Disease resistance R13L4/SHOC-2-like LRR" evidence="12">
    <location>
        <begin position="1138"/>
        <end position="1359"/>
    </location>
</feature>
<comment type="similarity">
    <text evidence="1">Belongs to the disease resistance NB-LRR family.</text>
</comment>
<evidence type="ECO:0000313" key="13">
    <source>
        <dbReference type="EMBL" id="KAJ1256185.1"/>
    </source>
</evidence>
<feature type="domain" description="NB-ARC" evidence="9">
    <location>
        <begin position="611"/>
        <end position="765"/>
    </location>
</feature>
<comment type="caution">
    <text evidence="13">The sequence shown here is derived from an EMBL/GenBank/DDBJ whole genome shotgun (WGS) entry which is preliminary data.</text>
</comment>
<evidence type="ECO:0000256" key="4">
    <source>
        <dbReference type="ARBA" id="ARBA00022741"/>
    </source>
</evidence>
<evidence type="ECO:0000256" key="2">
    <source>
        <dbReference type="ARBA" id="ARBA00022614"/>
    </source>
</evidence>
<feature type="region of interest" description="Disordered" evidence="8">
    <location>
        <begin position="1088"/>
        <end position="1109"/>
    </location>
</feature>
<dbReference type="SUPFAM" id="SSF52540">
    <property type="entry name" value="P-loop containing nucleoside triphosphate hydrolases"/>
    <property type="match status" value="3"/>
</dbReference>
<evidence type="ECO:0000256" key="5">
    <source>
        <dbReference type="ARBA" id="ARBA00022821"/>
    </source>
</evidence>
<dbReference type="InterPro" id="IPR044974">
    <property type="entry name" value="Disease_R_plants"/>
</dbReference>
<dbReference type="OrthoDB" id="677658at2759"/>
<reference evidence="13 14" key="1">
    <citation type="submission" date="2022-10" db="EMBL/GenBank/DDBJ databases">
        <title>WGS assembly of Paspalum vaginatum 540-79.</title>
        <authorList>
            <person name="Sun G."/>
            <person name="Wase N."/>
            <person name="Shu S."/>
            <person name="Jenkins J."/>
            <person name="Zhou B."/>
            <person name="Torres-Rodriguez J."/>
            <person name="Chen C."/>
            <person name="Sandor L."/>
            <person name="Plott C."/>
            <person name="Yoshinga Y."/>
            <person name="Daum C."/>
            <person name="Qi P."/>
            <person name="Barry K."/>
            <person name="Lipzen A."/>
            <person name="Berry L."/>
            <person name="Pedersen C."/>
            <person name="Gottilla T."/>
            <person name="Foltz A."/>
            <person name="Yu H."/>
            <person name="O'Malley R."/>
            <person name="Zhang C."/>
            <person name="Devos K."/>
            <person name="Sigmon B."/>
            <person name="Yu B."/>
            <person name="Obata T."/>
            <person name="Schmutz J."/>
            <person name="Schnable J."/>
        </authorList>
    </citation>
    <scope>NUCLEOTIDE SEQUENCE [LARGE SCALE GENOMIC DNA]</scope>
    <source>
        <strain evidence="14">cv. 540-79</strain>
    </source>
</reference>
<evidence type="ECO:0000256" key="6">
    <source>
        <dbReference type="ARBA" id="ARBA00023054"/>
    </source>
</evidence>
<dbReference type="Gene3D" id="1.20.5.4130">
    <property type="match status" value="1"/>
</dbReference>
<dbReference type="GO" id="GO:0043531">
    <property type="term" value="F:ADP binding"/>
    <property type="evidence" value="ECO:0007669"/>
    <property type="project" value="InterPro"/>
</dbReference>
<keyword evidence="14" id="KW-1185">Reference proteome</keyword>
<feature type="domain" description="Disease resistance R13L4/SHOC-2-like LRR" evidence="12">
    <location>
        <begin position="978"/>
        <end position="1094"/>
    </location>
</feature>
<evidence type="ECO:0008006" key="15">
    <source>
        <dbReference type="Google" id="ProtNLM"/>
    </source>
</evidence>
<dbReference type="Gene3D" id="3.80.10.10">
    <property type="entry name" value="Ribonuclease Inhibitor"/>
    <property type="match status" value="1"/>
</dbReference>
<feature type="domain" description="Disease resistance protein winged helix" evidence="11">
    <location>
        <begin position="856"/>
        <end position="904"/>
    </location>
</feature>
<feature type="domain" description="Disease resistance N-terminal" evidence="10">
    <location>
        <begin position="13"/>
        <end position="86"/>
    </location>
</feature>
<evidence type="ECO:0000256" key="3">
    <source>
        <dbReference type="ARBA" id="ARBA00022737"/>
    </source>
</evidence>
<dbReference type="SUPFAM" id="SSF52058">
    <property type="entry name" value="L domain-like"/>
    <property type="match status" value="1"/>
</dbReference>
<dbReference type="PANTHER" id="PTHR23155:SF1135">
    <property type="entry name" value="OS08G0246300 PROTEIN"/>
    <property type="match status" value="1"/>
</dbReference>
<dbReference type="InterPro" id="IPR055414">
    <property type="entry name" value="LRR_R13L4/SHOC2-like"/>
</dbReference>
<gene>
    <name evidence="13" type="ORF">BS78_K068200</name>
</gene>
<dbReference type="Proteomes" id="UP001164776">
    <property type="component" value="Unassembled WGS sequence"/>
</dbReference>
<dbReference type="Pfam" id="PF23598">
    <property type="entry name" value="LRR_14"/>
    <property type="match status" value="2"/>
</dbReference>
<dbReference type="EMBL" id="MU629541">
    <property type="protein sequence ID" value="KAJ1256185.1"/>
    <property type="molecule type" value="Genomic_DNA"/>
</dbReference>
<dbReference type="Pfam" id="PF00931">
    <property type="entry name" value="NB-ARC"/>
    <property type="match status" value="3"/>
</dbReference>
<dbReference type="InterPro" id="IPR002182">
    <property type="entry name" value="NB-ARC"/>
</dbReference>
<keyword evidence="4" id="KW-0547">Nucleotide-binding</keyword>
<evidence type="ECO:0000259" key="10">
    <source>
        <dbReference type="Pfam" id="PF18052"/>
    </source>
</evidence>
<dbReference type="Gene3D" id="3.40.50.300">
    <property type="entry name" value="P-loop containing nucleotide triphosphate hydrolases"/>
    <property type="match status" value="3"/>
</dbReference>
<feature type="domain" description="NB-ARC" evidence="9">
    <location>
        <begin position="439"/>
        <end position="579"/>
    </location>
</feature>
<name>A0A9W7XA33_9POAL</name>
<dbReference type="InterPro" id="IPR041118">
    <property type="entry name" value="Rx_N"/>
</dbReference>
<keyword evidence="3" id="KW-0677">Repeat</keyword>
<keyword evidence="6 7" id="KW-0175">Coiled coil</keyword>
<dbReference type="Pfam" id="PF23559">
    <property type="entry name" value="WHD_DRP"/>
    <property type="match status" value="1"/>
</dbReference>
<dbReference type="Pfam" id="PF18052">
    <property type="entry name" value="Rx_N"/>
    <property type="match status" value="1"/>
</dbReference>
<evidence type="ECO:0000313" key="14">
    <source>
        <dbReference type="Proteomes" id="UP001164776"/>
    </source>
</evidence>
<evidence type="ECO:0000259" key="11">
    <source>
        <dbReference type="Pfam" id="PF23559"/>
    </source>
</evidence>
<dbReference type="InterPro" id="IPR058922">
    <property type="entry name" value="WHD_DRP"/>
</dbReference>
<dbReference type="InterPro" id="IPR027417">
    <property type="entry name" value="P-loop_NTPase"/>
</dbReference>
<sequence>MADLVLGLAKSAVEGTLSAAKSAIEEEKKLKESMQRDLMLITDELEMMQSFLHAAKERAAADEMVGTLVRQVRNMALDVEDCIESAVLVDMNKDYWWRRLIPSCMLPEAPAAALDKAVTAAQLLKSRVEAMGQRNERYIHMGDSGSKPTEKTHQQAVADAAAAGILIEARNAKKRHGSPRDFVELINNKDHVLPLQVISVWGAAGDLGVASIINKTRDDPGICSKFSCRAWVKLTQPFNPHEFIRSLTAQFYTNLHEQRSAEDLLTKPFNPREFIRNLMAQFYTNLPQGQRSAEDLRKQIDAMMAMEGTKLTEEFVKLLSNQRYLIFLEDVSTTVHWEAVRLYFPDKKNGSCIVVHSQQLEVASLVVGKSQQVLELEQFSDEHSVCVFFNEKRSCPRYLIELINKKNEIHSPLQVISVCGEIEDLRVASILNTCDKNPDFCKNFNYRAWVKLMHPFNHDEFIRSLLNQLYTNYCQRHASAEDFMKLKYAMVDAAGGVLIKEFVKQQMNNQRYVVFLEDVSSRDDWNAVSEYLPDKTNGSCIVVQTKQREVASFCVGQSHQLLELELFSDAHPVRVFIKEGEDEERAIKMKAAEEWLQNNPLAGRATDADNLNANDRGVRFVSGIAGVGKSYLVRNVYFRKVIKDKTFEKFSWVDISHLFSIMDFSWRLLLDLHSGSLRHANMLRIRDPIQACRELLKMHNCLIVIDGVQSTEQWDSIKAALAFEHDQNRSRIIVITNQRSVATYSWVVQGLEIEDALDLFQATASTRPGSCWPSEPSPAEIERAKSVLHKCGGHPKVIVAVANFFADGWIIPNDYFMKVLENHQAFRSLADLFCWVHSYFQSCPDNLKPCIFYLSIFPTNHNFRRRRLVRRWIAEGYSTDNKESTADEKGEEFFYELCMLNMIQVPGTTSLTYLTRMPLCQVNGFFREYIISRSMEENLVFALEGHCRANSQRSGRHLAIGSTWDRDMIVYQSIDFSKLRSLTVFGKWKSFFISEKMRILRVLDLEDASSVTDGDLEQMVRLLSRLKFLSLRGLKEITRVPQSIDGLRHLQTLDIRHTSVVTLPRSITKLQKLQHICCGTTVHLDDGTSTVESLPPPPAGAAAAESSSSMSRQRAATLVSWLRLPESRRRLAGSCKVGIEAPLGIGKMMALHNISVIDVSVASGQAVMEELKNLSQLRKLGVSGVEGENCKKLLSAISGHPNLKSLSVWLDRNQASFLDAISQPPEELEDLKLYGCVDKLPAWIKQLPNLRKLKLQMDKITQDDVNLLDLKWLNTLCLSSKEFQYRELRFRGPFHRLWVLEIDCNCRLQSVTFQNSSVMQQLEVLRIRCHNVSSLKFSGLQHLRKLREVTLSGSYDDNVKNHLKSELGKHPRDIKPVLKES</sequence>